<protein>
    <submittedName>
        <fullName evidence="2">Uncharacterized protein</fullName>
    </submittedName>
</protein>
<evidence type="ECO:0000313" key="3">
    <source>
        <dbReference type="Proteomes" id="UP001176941"/>
    </source>
</evidence>
<evidence type="ECO:0000256" key="1">
    <source>
        <dbReference type="SAM" id="MobiDB-lite"/>
    </source>
</evidence>
<gene>
    <name evidence="2" type="ORF">MRATA1EN1_LOCUS1795</name>
</gene>
<name>A0ABN8XUY3_RANTA</name>
<feature type="region of interest" description="Disordered" evidence="1">
    <location>
        <begin position="159"/>
        <end position="193"/>
    </location>
</feature>
<feature type="compositionally biased region" description="Low complexity" evidence="1">
    <location>
        <begin position="174"/>
        <end position="193"/>
    </location>
</feature>
<keyword evidence="3" id="KW-1185">Reference proteome</keyword>
<proteinExistence type="predicted"/>
<accession>A0ABN8XUY3</accession>
<dbReference type="Proteomes" id="UP001176941">
    <property type="component" value="Chromosome 10"/>
</dbReference>
<evidence type="ECO:0000313" key="2">
    <source>
        <dbReference type="EMBL" id="CAI9152833.1"/>
    </source>
</evidence>
<sequence length="193" mass="21247">MATGTQRRHYSRRRRFSERLGTEMRNQTHRRFKSACTRRHARLCVNAGVCARTRVYPWGAHRFQDSPLQTCRVRLCDHQRAHALAGTPAGVSVRLYVCVRSCLCSLGARTHTGTPGCRPALCVCVSAASAHTPGPVCERACVRAAGRSLTHTRLRPPRQRLSAGCAPSSFYRNRGSARAPPAEPRASMPSGGR</sequence>
<reference evidence="2" key="1">
    <citation type="submission" date="2023-04" db="EMBL/GenBank/DDBJ databases">
        <authorList>
            <consortium name="ELIXIR-Norway"/>
        </authorList>
    </citation>
    <scope>NUCLEOTIDE SEQUENCE [LARGE SCALE GENOMIC DNA]</scope>
</reference>
<dbReference type="EMBL" id="OX459946">
    <property type="protein sequence ID" value="CAI9152833.1"/>
    <property type="molecule type" value="Genomic_DNA"/>
</dbReference>
<organism evidence="2 3">
    <name type="scientific">Rangifer tarandus platyrhynchus</name>
    <name type="common">Svalbard reindeer</name>
    <dbReference type="NCBI Taxonomy" id="3082113"/>
    <lineage>
        <taxon>Eukaryota</taxon>
        <taxon>Metazoa</taxon>
        <taxon>Chordata</taxon>
        <taxon>Craniata</taxon>
        <taxon>Vertebrata</taxon>
        <taxon>Euteleostomi</taxon>
        <taxon>Mammalia</taxon>
        <taxon>Eutheria</taxon>
        <taxon>Laurasiatheria</taxon>
        <taxon>Artiodactyla</taxon>
        <taxon>Ruminantia</taxon>
        <taxon>Pecora</taxon>
        <taxon>Cervidae</taxon>
        <taxon>Odocoileinae</taxon>
        <taxon>Rangifer</taxon>
    </lineage>
</organism>